<keyword evidence="2" id="KW-1185">Reference proteome</keyword>
<name>A0A6J2JQP8_BOMMA</name>
<dbReference type="RefSeq" id="XP_028030599.1">
    <property type="nucleotide sequence ID" value="XM_028174798.1"/>
</dbReference>
<evidence type="ECO:0000313" key="3">
    <source>
        <dbReference type="RefSeq" id="XP_028030599.1"/>
    </source>
</evidence>
<organism evidence="2 3">
    <name type="scientific">Bombyx mandarina</name>
    <name type="common">Wild silk moth</name>
    <name type="synonym">Wild silkworm</name>
    <dbReference type="NCBI Taxonomy" id="7092"/>
    <lineage>
        <taxon>Eukaryota</taxon>
        <taxon>Metazoa</taxon>
        <taxon>Ecdysozoa</taxon>
        <taxon>Arthropoda</taxon>
        <taxon>Hexapoda</taxon>
        <taxon>Insecta</taxon>
        <taxon>Pterygota</taxon>
        <taxon>Neoptera</taxon>
        <taxon>Endopterygota</taxon>
        <taxon>Lepidoptera</taxon>
        <taxon>Glossata</taxon>
        <taxon>Ditrysia</taxon>
        <taxon>Bombycoidea</taxon>
        <taxon>Bombycidae</taxon>
        <taxon>Bombycinae</taxon>
        <taxon>Bombyx</taxon>
    </lineage>
</organism>
<dbReference type="AlphaFoldDB" id="A0A6J2JQP8"/>
<sequence length="408" mass="50203">MSRKRMEECGYCKERDRKIASYNEELEQEKIRECLKALEREKISNGMMSKKQDEIRLREMQKMQMEEKRNIEKEEYVKDMMWHQVLLDDAYRKEKYEKEHAERKQQEMKERRRAYDEQIASANSKRQQVMKEERQEEKEKIEKIKKKMEEDYNEEIVKKKKQQMTNKTNFLEGQEMKLRRLHKEKLEDRQIDNYTIERALEDLRTKRMMKMNQIRNLQVEKQICLQNYKNERNIASALDNEAERAAVEWKKQEEKKADEIYRRAEEENRIKRQKANQEYRQHLDELHSEMINCRREREEKMELVKRTALKEMQDKINDANTELRRQIEYRNDLTNHIRQNQKYLESNLKNMEYKDRPFTKKQIYFKDAMEIIGIPKETSSTNPVHPFKRVLQMKLKKSESVQLPKLLT</sequence>
<feature type="coiled-coil region" evidence="1">
    <location>
        <begin position="91"/>
        <end position="158"/>
    </location>
</feature>
<dbReference type="Proteomes" id="UP000504629">
    <property type="component" value="Unplaced"/>
</dbReference>
<reference evidence="3" key="1">
    <citation type="submission" date="2025-08" db="UniProtKB">
        <authorList>
            <consortium name="RefSeq"/>
        </authorList>
    </citation>
    <scope>IDENTIFICATION</scope>
    <source>
        <tissue evidence="3">Silk gland</tissue>
    </source>
</reference>
<dbReference type="OrthoDB" id="392925at2759"/>
<dbReference type="GeneID" id="114243344"/>
<evidence type="ECO:0000313" key="2">
    <source>
        <dbReference type="Proteomes" id="UP000504629"/>
    </source>
</evidence>
<keyword evidence="1" id="KW-0175">Coiled coil</keyword>
<gene>
    <name evidence="3" type="primary">LOC114243344</name>
</gene>
<proteinExistence type="predicted"/>
<accession>A0A6J2JQP8</accession>
<feature type="coiled-coil region" evidence="1">
    <location>
        <begin position="250"/>
        <end position="329"/>
    </location>
</feature>
<protein>
    <submittedName>
        <fullName evidence="3">Vicilin-like seed storage protein At2g18540 isoform X4</fullName>
    </submittedName>
</protein>
<evidence type="ECO:0000256" key="1">
    <source>
        <dbReference type="SAM" id="Coils"/>
    </source>
</evidence>